<evidence type="ECO:0000256" key="1">
    <source>
        <dbReference type="SAM" id="Phobius"/>
    </source>
</evidence>
<feature type="transmembrane region" description="Helical" evidence="1">
    <location>
        <begin position="190"/>
        <end position="210"/>
    </location>
</feature>
<name>A0ABY5JP17_9BACI</name>
<keyword evidence="1" id="KW-0472">Membrane</keyword>
<dbReference type="Proteomes" id="UP001059773">
    <property type="component" value="Chromosome"/>
</dbReference>
<feature type="transmembrane region" description="Helical" evidence="1">
    <location>
        <begin position="98"/>
        <end position="118"/>
    </location>
</feature>
<keyword evidence="1" id="KW-1133">Transmembrane helix</keyword>
<protein>
    <recommendedName>
        <fullName evidence="4">Zinc ribbon domain-containing protein</fullName>
    </recommendedName>
</protein>
<sequence>MTDAYCKNCGSKLNEDSSICLACSYHSDNDSNEKNEELEIVASGNNLKHGILNSVLFLVLAWAAFNYYTIMFAMVFLGERVNNSIINTMFGGAGYDDAFIIRTLIIIPACYLLGIIIISKLFKEMAVSKLFVKITFLTCLILIVVFAFQMVHTAVVYFISDKAIEMVYPHNIDSVPDEVMFEISQSVLRWKLFVLLANILAVGGFVALMLKRYFKKTVTDIEKRSKNLTDSA</sequence>
<evidence type="ECO:0008006" key="4">
    <source>
        <dbReference type="Google" id="ProtNLM"/>
    </source>
</evidence>
<organism evidence="2 3">
    <name type="scientific">Oceanobacillus jeddahense</name>
    <dbReference type="NCBI Taxonomy" id="1462527"/>
    <lineage>
        <taxon>Bacteria</taxon>
        <taxon>Bacillati</taxon>
        <taxon>Bacillota</taxon>
        <taxon>Bacilli</taxon>
        <taxon>Bacillales</taxon>
        <taxon>Bacillaceae</taxon>
        <taxon>Oceanobacillus</taxon>
    </lineage>
</organism>
<proteinExistence type="predicted"/>
<feature type="transmembrane region" description="Helical" evidence="1">
    <location>
        <begin position="55"/>
        <end position="78"/>
    </location>
</feature>
<dbReference type="RefSeq" id="WP_256707306.1">
    <property type="nucleotide sequence ID" value="NZ_CP101914.1"/>
</dbReference>
<evidence type="ECO:0000313" key="3">
    <source>
        <dbReference type="Proteomes" id="UP001059773"/>
    </source>
</evidence>
<keyword evidence="3" id="KW-1185">Reference proteome</keyword>
<feature type="transmembrane region" description="Helical" evidence="1">
    <location>
        <begin position="130"/>
        <end position="159"/>
    </location>
</feature>
<dbReference type="EMBL" id="CP101914">
    <property type="protein sequence ID" value="UUI02028.1"/>
    <property type="molecule type" value="Genomic_DNA"/>
</dbReference>
<gene>
    <name evidence="2" type="ORF">NP439_18550</name>
</gene>
<reference evidence="2" key="1">
    <citation type="submission" date="2022-07" db="EMBL/GenBank/DDBJ databases">
        <title>FELIX.</title>
        <authorList>
            <person name="Wan K.H."/>
            <person name="Park S."/>
            <person name="Lawrence Q."/>
            <person name="Eichenberger J.P."/>
            <person name="Booth B.W."/>
            <person name="Piaggio A.J."/>
            <person name="Chandler J.C."/>
            <person name="Franklin A.B."/>
            <person name="Celniker S.E."/>
        </authorList>
    </citation>
    <scope>NUCLEOTIDE SEQUENCE</scope>
    <source>
        <strain evidence="2">QA-1986 374</strain>
    </source>
</reference>
<keyword evidence="1" id="KW-0812">Transmembrane</keyword>
<evidence type="ECO:0000313" key="2">
    <source>
        <dbReference type="EMBL" id="UUI02028.1"/>
    </source>
</evidence>
<accession>A0ABY5JP17</accession>